<evidence type="ECO:0000256" key="3">
    <source>
        <dbReference type="PROSITE-ProRule" id="PRU00284"/>
    </source>
</evidence>
<feature type="transmembrane region" description="Helical" evidence="5">
    <location>
        <begin position="109"/>
        <end position="131"/>
    </location>
</feature>
<feature type="transmembrane region" description="Helical" evidence="5">
    <location>
        <begin position="143"/>
        <end position="164"/>
    </location>
</feature>
<protein>
    <submittedName>
        <fullName evidence="8">Methyl-accepting chemotaxis protein</fullName>
    </submittedName>
</protein>
<dbReference type="InterPro" id="IPR051310">
    <property type="entry name" value="MCP_chemotaxis"/>
</dbReference>
<dbReference type="OrthoDB" id="354287at2"/>
<organism evidence="8 9">
    <name type="scientific">Sulfitobacter marinus</name>
    <dbReference type="NCBI Taxonomy" id="394264"/>
    <lineage>
        <taxon>Bacteria</taxon>
        <taxon>Pseudomonadati</taxon>
        <taxon>Pseudomonadota</taxon>
        <taxon>Alphaproteobacteria</taxon>
        <taxon>Rhodobacterales</taxon>
        <taxon>Roseobacteraceae</taxon>
        <taxon>Sulfitobacter</taxon>
    </lineage>
</organism>
<proteinExistence type="inferred from homology"/>
<keyword evidence="5" id="KW-0472">Membrane</keyword>
<dbReference type="PRINTS" id="PR00260">
    <property type="entry name" value="CHEMTRNSDUCR"/>
</dbReference>
<dbReference type="PANTHER" id="PTHR43531">
    <property type="entry name" value="PROTEIN ICFG"/>
    <property type="match status" value="1"/>
</dbReference>
<dbReference type="PROSITE" id="PS50885">
    <property type="entry name" value="HAMP"/>
    <property type="match status" value="1"/>
</dbReference>
<dbReference type="Pfam" id="PF00015">
    <property type="entry name" value="MCPsignal"/>
    <property type="match status" value="1"/>
</dbReference>
<feature type="transmembrane region" description="Helical" evidence="5">
    <location>
        <begin position="35"/>
        <end position="51"/>
    </location>
</feature>
<feature type="coiled-coil region" evidence="4">
    <location>
        <begin position="185"/>
        <end position="240"/>
    </location>
</feature>
<dbReference type="Gene3D" id="1.10.287.950">
    <property type="entry name" value="Methyl-accepting chemotaxis protein"/>
    <property type="match status" value="1"/>
</dbReference>
<gene>
    <name evidence="8" type="ORF">SAMN04488040_1076</name>
</gene>
<evidence type="ECO:0000313" key="9">
    <source>
        <dbReference type="Proteomes" id="UP000199239"/>
    </source>
</evidence>
<dbReference type="STRING" id="394264.SAMN04488040_1076"/>
<evidence type="ECO:0000256" key="2">
    <source>
        <dbReference type="ARBA" id="ARBA00029447"/>
    </source>
</evidence>
<evidence type="ECO:0000256" key="1">
    <source>
        <dbReference type="ARBA" id="ARBA00022500"/>
    </source>
</evidence>
<keyword evidence="4" id="KW-0175">Coiled coil</keyword>
<dbReference type="InterPro" id="IPR003660">
    <property type="entry name" value="HAMP_dom"/>
</dbReference>
<keyword evidence="5" id="KW-1133">Transmembrane helix</keyword>
<dbReference type="GO" id="GO:0007165">
    <property type="term" value="P:signal transduction"/>
    <property type="evidence" value="ECO:0007669"/>
    <property type="project" value="UniProtKB-KW"/>
</dbReference>
<evidence type="ECO:0000259" key="6">
    <source>
        <dbReference type="PROSITE" id="PS50111"/>
    </source>
</evidence>
<evidence type="ECO:0000256" key="4">
    <source>
        <dbReference type="SAM" id="Coils"/>
    </source>
</evidence>
<dbReference type="Proteomes" id="UP000199239">
    <property type="component" value="Unassembled WGS sequence"/>
</dbReference>
<feature type="domain" description="Methyl-accepting transducer" evidence="6">
    <location>
        <begin position="307"/>
        <end position="536"/>
    </location>
</feature>
<keyword evidence="3" id="KW-0807">Transducer</keyword>
<dbReference type="EMBL" id="FPAJ01000001">
    <property type="protein sequence ID" value="SFS57527.1"/>
    <property type="molecule type" value="Genomic_DNA"/>
</dbReference>
<dbReference type="PANTHER" id="PTHR43531:SF11">
    <property type="entry name" value="METHYL-ACCEPTING CHEMOTAXIS PROTEIN 3"/>
    <property type="match status" value="1"/>
</dbReference>
<dbReference type="PROSITE" id="PS50111">
    <property type="entry name" value="CHEMOTAXIS_TRANSDUC_2"/>
    <property type="match status" value="1"/>
</dbReference>
<dbReference type="InterPro" id="IPR004089">
    <property type="entry name" value="MCPsignal_dom"/>
</dbReference>
<evidence type="ECO:0000313" key="8">
    <source>
        <dbReference type="EMBL" id="SFS57527.1"/>
    </source>
</evidence>
<dbReference type="RefSeq" id="WP_093915238.1">
    <property type="nucleotide sequence ID" value="NZ_FPAJ01000001.1"/>
</dbReference>
<dbReference type="SUPFAM" id="SSF58104">
    <property type="entry name" value="Methyl-accepting chemotaxis protein (MCP) signaling domain"/>
    <property type="match status" value="1"/>
</dbReference>
<feature type="domain" description="HAMP" evidence="7">
    <location>
        <begin position="250"/>
        <end position="302"/>
    </location>
</feature>
<sequence length="562" mass="60446">MEINSLATSVKMVFGLAIALVPCVAITAIMVDGNYILAISVSLCFLLLGALMSRGQRLLTTIGAALALLGQAIALNGAFQGHAWQIDSHMLYFALLASLVILRSIPVLLFAAAVVAIHHASLSILMPTLIYPSGGLWDNIERTLLHAGVVILETGALVITVLQLKRLQKEMQSKTDEVLQSLVLSDAARKEAQLSQRQAEEAKQEAQLARERAEATVLQLEAAEVTRRSAEVEKRKIQKEHIERDQAKSQEQAMVVEALRIGLRRLGTGDLTARISRSLPKEYDELRDGFNAAIRSLEEMVSEVAMRSMQMDAEIHEISMSTNDLALQTEQQAMTLGSTSLALDALTRIVKENADSVEKVNASSQTAQSSARQSGEIVSDASVAMELIKAEAQEIAKIVEVIDAISFQTNLLALNAGVEAARAGDAGRGFAVVASEVRALAQRSAESATDIRTIISRSEGQVANGSDKISDSVSALEKVVAGVQAITEKMELIASSTQQQSMEISSVNASVGDLGTATQRNAARFEQTNAACLSLAQNASTLRELTERFKTAKAERETWKVA</sequence>
<keyword evidence="9" id="KW-1185">Reference proteome</keyword>
<dbReference type="GO" id="GO:0006935">
    <property type="term" value="P:chemotaxis"/>
    <property type="evidence" value="ECO:0007669"/>
    <property type="project" value="UniProtKB-KW"/>
</dbReference>
<evidence type="ECO:0000259" key="7">
    <source>
        <dbReference type="PROSITE" id="PS50885"/>
    </source>
</evidence>
<dbReference type="CDD" id="cd11386">
    <property type="entry name" value="MCP_signal"/>
    <property type="match status" value="1"/>
</dbReference>
<name>A0A1I6QYH0_9RHOB</name>
<comment type="similarity">
    <text evidence="2">Belongs to the methyl-accepting chemotaxis (MCP) protein family.</text>
</comment>
<keyword evidence="5" id="KW-0812">Transmembrane</keyword>
<accession>A0A1I6QYH0</accession>
<dbReference type="AlphaFoldDB" id="A0A1I6QYH0"/>
<dbReference type="GO" id="GO:0016020">
    <property type="term" value="C:membrane"/>
    <property type="evidence" value="ECO:0007669"/>
    <property type="project" value="InterPro"/>
</dbReference>
<reference evidence="9" key="1">
    <citation type="submission" date="2016-10" db="EMBL/GenBank/DDBJ databases">
        <authorList>
            <person name="Varghese N."/>
            <person name="Submissions S."/>
        </authorList>
    </citation>
    <scope>NUCLEOTIDE SEQUENCE [LARGE SCALE GENOMIC DNA]</scope>
    <source>
        <strain evidence="9">DSM 23422</strain>
    </source>
</reference>
<dbReference type="GO" id="GO:0004888">
    <property type="term" value="F:transmembrane signaling receptor activity"/>
    <property type="evidence" value="ECO:0007669"/>
    <property type="project" value="InterPro"/>
</dbReference>
<keyword evidence="1" id="KW-0145">Chemotaxis</keyword>
<feature type="transmembrane region" description="Helical" evidence="5">
    <location>
        <begin position="12"/>
        <end position="29"/>
    </location>
</feature>
<dbReference type="InterPro" id="IPR004090">
    <property type="entry name" value="Chemotax_Me-accpt_rcpt"/>
</dbReference>
<evidence type="ECO:0000256" key="5">
    <source>
        <dbReference type="SAM" id="Phobius"/>
    </source>
</evidence>
<feature type="transmembrane region" description="Helical" evidence="5">
    <location>
        <begin position="58"/>
        <end position="78"/>
    </location>
</feature>
<dbReference type="SMART" id="SM00283">
    <property type="entry name" value="MA"/>
    <property type="match status" value="1"/>
</dbReference>